<evidence type="ECO:0008006" key="4">
    <source>
        <dbReference type="Google" id="ProtNLM"/>
    </source>
</evidence>
<dbReference type="InterPro" id="IPR032627">
    <property type="entry name" value="DUF4876"/>
</dbReference>
<accession>H1HMV5</accession>
<dbReference type="OrthoDB" id="1409865at2"/>
<dbReference type="Proteomes" id="UP000003167">
    <property type="component" value="Unassembled WGS sequence"/>
</dbReference>
<comment type="caution">
    <text evidence="2">The sequence shown here is derived from an EMBL/GenBank/DDBJ whole genome shotgun (WGS) entry which is preliminary data.</text>
</comment>
<keyword evidence="3" id="KW-1185">Reference proteome</keyword>
<sequence>MNRLIKIAWVVLLCPLFLVSCSSDDEGEKKIDLTFNAVPRVSGALDIASLAGTPVKFTEVRSQNTSQFPLDATGKALVSLPMGVYDIAIDKEITNAQGEKVMISLRMENVNVNAAGQKIEGYVNSLPASALGKDFIFSEVFFNGETNSRRMMHPDQYIVLFNPTENVLYADGVSIGVTMHAAFQDPQLWYNKYYPTRVPIGGFITIPGNGKDHPVQPGEKLVIAFTAINHHEIVNGGIAYENSVDLSGADFEIYYGPKSKDVDNPAVPNVLLTENGDTYGFFLHPRGYWSPVMFRLENGQQSTVDAFVKSHTTTSKTHVKATKDTPEGDIDIHILAIETDKIIDGIQTSDENQKVKTRVVPEVVDRGQFLVSGCHQQELCIRKEIKVGNKIFYKDTNNSVEDMQNAKARKAAGHFQNAFPIGWRNK</sequence>
<protein>
    <recommendedName>
        <fullName evidence="4">DUF4876 domain-containing protein</fullName>
    </recommendedName>
</protein>
<feature type="chain" id="PRO_5003551582" description="DUF4876 domain-containing protein" evidence="1">
    <location>
        <begin position="23"/>
        <end position="426"/>
    </location>
</feature>
<feature type="signal peptide" evidence="1">
    <location>
        <begin position="1"/>
        <end position="22"/>
    </location>
</feature>
<organism evidence="2 3">
    <name type="scientific">Segatella maculosa OT 289</name>
    <dbReference type="NCBI Taxonomy" id="999422"/>
    <lineage>
        <taxon>Bacteria</taxon>
        <taxon>Pseudomonadati</taxon>
        <taxon>Bacteroidota</taxon>
        <taxon>Bacteroidia</taxon>
        <taxon>Bacteroidales</taxon>
        <taxon>Prevotellaceae</taxon>
        <taxon>Segatella</taxon>
    </lineage>
</organism>
<dbReference type="RefSeq" id="WP_008565483.1">
    <property type="nucleotide sequence ID" value="NZ_JH594503.1"/>
</dbReference>
<dbReference type="STRING" id="999422.HMPREF9944_01499"/>
<dbReference type="EMBL" id="AGEK01000027">
    <property type="protein sequence ID" value="EHO70292.1"/>
    <property type="molecule type" value="Genomic_DNA"/>
</dbReference>
<dbReference type="PROSITE" id="PS51257">
    <property type="entry name" value="PROKAR_LIPOPROTEIN"/>
    <property type="match status" value="1"/>
</dbReference>
<name>H1HMV5_9BACT</name>
<evidence type="ECO:0000256" key="1">
    <source>
        <dbReference type="SAM" id="SignalP"/>
    </source>
</evidence>
<keyword evidence="1" id="KW-0732">Signal</keyword>
<gene>
    <name evidence="2" type="ORF">HMPREF9944_01499</name>
</gene>
<proteinExistence type="predicted"/>
<evidence type="ECO:0000313" key="3">
    <source>
        <dbReference type="Proteomes" id="UP000003167"/>
    </source>
</evidence>
<dbReference type="PATRIC" id="fig|999422.3.peg.1574"/>
<dbReference type="HOGENOM" id="CLU_046268_1_0_10"/>
<dbReference type="Pfam" id="PF16215">
    <property type="entry name" value="DUF4876"/>
    <property type="match status" value="1"/>
</dbReference>
<reference evidence="2 3" key="1">
    <citation type="submission" date="2011-12" db="EMBL/GenBank/DDBJ databases">
        <title>The Genome Sequence of Prevotella maculosa OT 289.</title>
        <authorList>
            <consortium name="The Broad Institute Genome Sequencing Platform"/>
            <person name="Earl A."/>
            <person name="Ward D."/>
            <person name="Feldgarden M."/>
            <person name="Gevers D."/>
            <person name="Izard J."/>
            <person name="Blanton J.M."/>
            <person name="Mathney J."/>
            <person name="Tanner A.C."/>
            <person name="Dewhirst F.E."/>
            <person name="Young S.K."/>
            <person name="Zeng Q."/>
            <person name="Gargeya S."/>
            <person name="Fitzgerald M."/>
            <person name="Haas B."/>
            <person name="Abouelleil A."/>
            <person name="Alvarado L."/>
            <person name="Arachchi H.M."/>
            <person name="Berlin A."/>
            <person name="Chapman S.B."/>
            <person name="Gearin G."/>
            <person name="Goldberg J."/>
            <person name="Griggs A."/>
            <person name="Gujja S."/>
            <person name="Hansen M."/>
            <person name="Heiman D."/>
            <person name="Howarth C."/>
            <person name="Larimer J."/>
            <person name="Lui A."/>
            <person name="MacDonald P.J.P."/>
            <person name="McCowen C."/>
            <person name="Montmayeur A."/>
            <person name="Murphy C."/>
            <person name="Neiman D."/>
            <person name="Pearson M."/>
            <person name="Priest M."/>
            <person name="Roberts A."/>
            <person name="Saif S."/>
            <person name="Shea T."/>
            <person name="Sisk P."/>
            <person name="Stolte C."/>
            <person name="Sykes S."/>
            <person name="Wortman J."/>
            <person name="Nusbaum C."/>
            <person name="Birren B."/>
        </authorList>
    </citation>
    <scope>NUCLEOTIDE SEQUENCE [LARGE SCALE GENOMIC DNA]</scope>
    <source>
        <strain evidence="2 3">OT 289</strain>
    </source>
</reference>
<evidence type="ECO:0000313" key="2">
    <source>
        <dbReference type="EMBL" id="EHO70292.1"/>
    </source>
</evidence>
<dbReference type="AlphaFoldDB" id="H1HMV5"/>